<dbReference type="SMART" id="SM00331">
    <property type="entry name" value="PP2C_SIG"/>
    <property type="match status" value="1"/>
</dbReference>
<dbReference type="EMBL" id="CP003642">
    <property type="protein sequence ID" value="AFZ25433.1"/>
    <property type="molecule type" value="Genomic_DNA"/>
</dbReference>
<dbReference type="eggNOG" id="COG0631">
    <property type="taxonomic scope" value="Bacteria"/>
</dbReference>
<dbReference type="InterPro" id="IPR036457">
    <property type="entry name" value="PPM-type-like_dom_sf"/>
</dbReference>
<dbReference type="Pfam" id="PF12773">
    <property type="entry name" value="DZR"/>
    <property type="match status" value="1"/>
</dbReference>
<organism evidence="2 3">
    <name type="scientific">Cylindrospermum stagnale PCC 7417</name>
    <dbReference type="NCBI Taxonomy" id="56107"/>
    <lineage>
        <taxon>Bacteria</taxon>
        <taxon>Bacillati</taxon>
        <taxon>Cyanobacteriota</taxon>
        <taxon>Cyanophyceae</taxon>
        <taxon>Nostocales</taxon>
        <taxon>Nostocaceae</taxon>
        <taxon>Cylindrospermum</taxon>
    </lineage>
</organism>
<dbReference type="STRING" id="56107.Cylst_3278"/>
<dbReference type="eggNOG" id="COG1040">
    <property type="taxonomic scope" value="Bacteria"/>
</dbReference>
<dbReference type="PANTHER" id="PTHR13832:SF860">
    <property type="entry name" value="PROTEIN PHOSPHATASE PHPP"/>
    <property type="match status" value="1"/>
</dbReference>
<dbReference type="PATRIC" id="fig|56107.3.peg.3588"/>
<dbReference type="SMART" id="SM00332">
    <property type="entry name" value="PP2Cc"/>
    <property type="match status" value="1"/>
</dbReference>
<sequence length="320" mass="33662">MMQCSNCGAAVVVGDKFCEECGASLTSLACEKCGAGIKAIDPEGYCSQCGFRQVPVEREHLEVIINSHLAGVSDRGLRHRRNEDFLALQLVSGTQAYILVVCDGVSSSDQPDLAAQTAALNACQSAATALKGNNPESATKLAFTTALASVCNIPYKSSANLDPPSTTIVTAIVQEGTATIGWLGDSRAYWISANSSQQLTRDDSWLTEVVAEGKITAAEASQSPHAHAITRWLGADAMEDAIPSIVNFTIPGSGYLLLCTDGLWNYAPEATQLANLVQQSSGKDAMPTAGYAYAISHSLVEFARNCGGHDNITVAVLSIL</sequence>
<gene>
    <name evidence="2" type="ORF">Cylst_3278</name>
</gene>
<dbReference type="CDD" id="cd00143">
    <property type="entry name" value="PP2Cc"/>
    <property type="match status" value="1"/>
</dbReference>
<dbReference type="HOGENOM" id="CLU_034545_2_1_3"/>
<dbReference type="Proteomes" id="UP000010475">
    <property type="component" value="Chromosome"/>
</dbReference>
<accession>K9WYZ1</accession>
<evidence type="ECO:0000259" key="1">
    <source>
        <dbReference type="PROSITE" id="PS51746"/>
    </source>
</evidence>
<evidence type="ECO:0000313" key="3">
    <source>
        <dbReference type="Proteomes" id="UP000010475"/>
    </source>
</evidence>
<dbReference type="PROSITE" id="PS51746">
    <property type="entry name" value="PPM_2"/>
    <property type="match status" value="1"/>
</dbReference>
<proteinExistence type="predicted"/>
<dbReference type="InterPro" id="IPR015655">
    <property type="entry name" value="PP2C"/>
</dbReference>
<dbReference type="Pfam" id="PF13672">
    <property type="entry name" value="PP2C_2"/>
    <property type="match status" value="1"/>
</dbReference>
<dbReference type="InterPro" id="IPR001932">
    <property type="entry name" value="PPM-type_phosphatase-like_dom"/>
</dbReference>
<protein>
    <submittedName>
        <fullName evidence="2">Serine/threonine protein phosphatase</fullName>
    </submittedName>
</protein>
<evidence type="ECO:0000313" key="2">
    <source>
        <dbReference type="EMBL" id="AFZ25433.1"/>
    </source>
</evidence>
<keyword evidence="3" id="KW-1185">Reference proteome</keyword>
<dbReference type="SUPFAM" id="SSF81606">
    <property type="entry name" value="PP2C-like"/>
    <property type="match status" value="1"/>
</dbReference>
<dbReference type="GO" id="GO:0004722">
    <property type="term" value="F:protein serine/threonine phosphatase activity"/>
    <property type="evidence" value="ECO:0007669"/>
    <property type="project" value="InterPro"/>
</dbReference>
<dbReference type="PANTHER" id="PTHR13832">
    <property type="entry name" value="PROTEIN PHOSPHATASE 2C"/>
    <property type="match status" value="1"/>
</dbReference>
<dbReference type="KEGG" id="csg:Cylst_3278"/>
<name>K9WYZ1_9NOST</name>
<dbReference type="AlphaFoldDB" id="K9WYZ1"/>
<reference evidence="2 3" key="1">
    <citation type="submission" date="2012-06" db="EMBL/GenBank/DDBJ databases">
        <title>Finished chromosome of genome of Cylindrospermum stagnale PCC 7417.</title>
        <authorList>
            <consortium name="US DOE Joint Genome Institute"/>
            <person name="Gugger M."/>
            <person name="Coursin T."/>
            <person name="Rippka R."/>
            <person name="Tandeau De Marsac N."/>
            <person name="Huntemann M."/>
            <person name="Wei C.-L."/>
            <person name="Han J."/>
            <person name="Detter J.C."/>
            <person name="Han C."/>
            <person name="Tapia R."/>
            <person name="Chen A."/>
            <person name="Kyrpides N."/>
            <person name="Mavromatis K."/>
            <person name="Markowitz V."/>
            <person name="Szeto E."/>
            <person name="Ivanova N."/>
            <person name="Pagani I."/>
            <person name="Pati A."/>
            <person name="Goodwin L."/>
            <person name="Nordberg H.P."/>
            <person name="Cantor M.N."/>
            <person name="Hua S.X."/>
            <person name="Woyke T."/>
            <person name="Kerfeld C.A."/>
        </authorList>
    </citation>
    <scope>NUCLEOTIDE SEQUENCE [LARGE SCALE GENOMIC DNA]</scope>
    <source>
        <strain evidence="2 3">PCC 7417</strain>
    </source>
</reference>
<dbReference type="Gene3D" id="3.60.40.10">
    <property type="entry name" value="PPM-type phosphatase domain"/>
    <property type="match status" value="1"/>
</dbReference>
<dbReference type="RefSeq" id="WP_015208682.1">
    <property type="nucleotide sequence ID" value="NC_019757.1"/>
</dbReference>
<dbReference type="InterPro" id="IPR025874">
    <property type="entry name" value="DZR"/>
</dbReference>
<dbReference type="OrthoDB" id="9801841at2"/>
<feature type="domain" description="PPM-type phosphatase" evidence="1">
    <location>
        <begin position="66"/>
        <end position="319"/>
    </location>
</feature>